<accession>Q17G57</accession>
<feature type="region of interest" description="Disordered" evidence="1">
    <location>
        <begin position="1"/>
        <end position="26"/>
    </location>
</feature>
<evidence type="ECO:0000256" key="1">
    <source>
        <dbReference type="SAM" id="MobiDB-lite"/>
    </source>
</evidence>
<dbReference type="Proteomes" id="UP000682892">
    <property type="component" value="Unassembled WGS sequence"/>
</dbReference>
<feature type="compositionally biased region" description="Basic and acidic residues" evidence="1">
    <location>
        <begin position="1"/>
        <end position="11"/>
    </location>
</feature>
<dbReference type="HOGENOM" id="CLU_1751184_0_0_1"/>
<gene>
    <name evidence="2" type="ORF">AaeL_AAEL003207</name>
</gene>
<dbReference type="EMBL" id="CH477266">
    <property type="protein sequence ID" value="EAT45527.1"/>
    <property type="molecule type" value="Genomic_DNA"/>
</dbReference>
<reference evidence="2" key="2">
    <citation type="journal article" date="2007" name="Science">
        <title>Genome sequence of Aedes aegypti, a major arbovirus vector.</title>
        <authorList>
            <person name="Nene V."/>
            <person name="Wortman J.R."/>
            <person name="Lawson D."/>
            <person name="Haas B."/>
            <person name="Kodira C."/>
            <person name="Tu Z.J."/>
            <person name="Loftus B."/>
            <person name="Xi Z."/>
            <person name="Megy K."/>
            <person name="Grabherr M."/>
            <person name="Ren Q."/>
            <person name="Zdobnov E.M."/>
            <person name="Lobo N.F."/>
            <person name="Campbell K.S."/>
            <person name="Brown S.E."/>
            <person name="Bonaldo M.F."/>
            <person name="Zhu J."/>
            <person name="Sinkins S.P."/>
            <person name="Hogenkamp D.G."/>
            <person name="Amedeo P."/>
            <person name="Arensburger P."/>
            <person name="Atkinson P.W."/>
            <person name="Bidwell S."/>
            <person name="Biedler J."/>
            <person name="Birney E."/>
            <person name="Bruggner R.V."/>
            <person name="Costas J."/>
            <person name="Coy M.R."/>
            <person name="Crabtree J."/>
            <person name="Crawford M."/>
            <person name="Debruyn B."/>
            <person name="Decaprio D."/>
            <person name="Eiglmeier K."/>
            <person name="Eisenstadt E."/>
            <person name="El-Dorry H."/>
            <person name="Gelbart W.M."/>
            <person name="Gomes S.L."/>
            <person name="Hammond M."/>
            <person name="Hannick L.I."/>
            <person name="Hogan J.R."/>
            <person name="Holmes M.H."/>
            <person name="Jaffe D."/>
            <person name="Johnston J.S."/>
            <person name="Kennedy R.C."/>
            <person name="Koo H."/>
            <person name="Kravitz S."/>
            <person name="Kriventseva E.V."/>
            <person name="Kulp D."/>
            <person name="Labutti K."/>
            <person name="Lee E."/>
            <person name="Li S."/>
            <person name="Lovin D.D."/>
            <person name="Mao C."/>
            <person name="Mauceli E."/>
            <person name="Menck C.F."/>
            <person name="Miller J.R."/>
            <person name="Montgomery P."/>
            <person name="Mori A."/>
            <person name="Nascimento A.L."/>
            <person name="Naveira H.F."/>
            <person name="Nusbaum C."/>
            <person name="O'leary S."/>
            <person name="Orvis J."/>
            <person name="Pertea M."/>
            <person name="Quesneville H."/>
            <person name="Reidenbach K.R."/>
            <person name="Rogers Y.H."/>
            <person name="Roth C.W."/>
            <person name="Schneider J.R."/>
            <person name="Schatz M."/>
            <person name="Shumway M."/>
            <person name="Stanke M."/>
            <person name="Stinson E.O."/>
            <person name="Tubio J.M."/>
            <person name="Vanzee J.P."/>
            <person name="Verjovski-Almeida S."/>
            <person name="Werner D."/>
            <person name="White O."/>
            <person name="Wyder S."/>
            <person name="Zeng Q."/>
            <person name="Zhao Q."/>
            <person name="Zhao Y."/>
            <person name="Hill C.A."/>
            <person name="Raikhel A.S."/>
            <person name="Soares M.B."/>
            <person name="Knudson D.L."/>
            <person name="Lee N.H."/>
            <person name="Galagan J."/>
            <person name="Salzberg S.L."/>
            <person name="Paulsen I.T."/>
            <person name="Dimopoulos G."/>
            <person name="Collins F.H."/>
            <person name="Birren B."/>
            <person name="Fraser-Liggett C.M."/>
            <person name="Severson D.W."/>
        </authorList>
    </citation>
    <scope>NUCLEOTIDE SEQUENCE [LARGE SCALE GENOMIC DNA]</scope>
    <source>
        <strain evidence="2">Liverpool</strain>
    </source>
</reference>
<dbReference type="PaxDb" id="7159-AAEL003207-PA"/>
<dbReference type="eggNOG" id="ENOG502T8YH">
    <property type="taxonomic scope" value="Eukaryota"/>
</dbReference>
<evidence type="ECO:0000313" key="2">
    <source>
        <dbReference type="EMBL" id="EAT45527.1"/>
    </source>
</evidence>
<dbReference type="PhylomeDB" id="Q17G57"/>
<reference evidence="2" key="3">
    <citation type="submission" date="2012-09" db="EMBL/GenBank/DDBJ databases">
        <authorList>
            <consortium name="VectorBase"/>
        </authorList>
    </citation>
    <scope>NUCLEOTIDE SEQUENCE</scope>
    <source>
        <strain evidence="2">Liverpool</strain>
    </source>
</reference>
<feature type="compositionally biased region" description="Basic and acidic residues" evidence="1">
    <location>
        <begin position="56"/>
        <end position="70"/>
    </location>
</feature>
<reference evidence="2" key="1">
    <citation type="submission" date="2005-10" db="EMBL/GenBank/DDBJ databases">
        <authorList>
            <person name="Loftus B.J."/>
            <person name="Nene V.M."/>
            <person name="Hannick L.I."/>
            <person name="Bidwell S."/>
            <person name="Haas B."/>
            <person name="Amedeo P."/>
            <person name="Orvis J."/>
            <person name="Wortman J.R."/>
            <person name="White O.R."/>
            <person name="Salzberg S."/>
            <person name="Shumway M."/>
            <person name="Koo H."/>
            <person name="Zhao Y."/>
            <person name="Holmes M."/>
            <person name="Miller J."/>
            <person name="Schatz M."/>
            <person name="Pop M."/>
            <person name="Pai G."/>
            <person name="Utterback T."/>
            <person name="Rogers Y.-H."/>
            <person name="Kravitz S."/>
            <person name="Fraser C.M."/>
        </authorList>
    </citation>
    <scope>NUCLEOTIDE SEQUENCE</scope>
    <source>
        <strain evidence="2">Liverpool</strain>
    </source>
</reference>
<proteinExistence type="predicted"/>
<feature type="region of interest" description="Disordered" evidence="1">
    <location>
        <begin position="48"/>
        <end position="115"/>
    </location>
</feature>
<feature type="compositionally biased region" description="Acidic residues" evidence="1">
    <location>
        <begin position="104"/>
        <end position="114"/>
    </location>
</feature>
<organism evidence="2 3">
    <name type="scientific">Aedes aegypti</name>
    <name type="common">Yellowfever mosquito</name>
    <name type="synonym">Culex aegypti</name>
    <dbReference type="NCBI Taxonomy" id="7159"/>
    <lineage>
        <taxon>Eukaryota</taxon>
        <taxon>Metazoa</taxon>
        <taxon>Ecdysozoa</taxon>
        <taxon>Arthropoda</taxon>
        <taxon>Hexapoda</taxon>
        <taxon>Insecta</taxon>
        <taxon>Pterygota</taxon>
        <taxon>Neoptera</taxon>
        <taxon>Endopterygota</taxon>
        <taxon>Diptera</taxon>
        <taxon>Nematocera</taxon>
        <taxon>Culicoidea</taxon>
        <taxon>Culicidae</taxon>
        <taxon>Culicinae</taxon>
        <taxon>Aedini</taxon>
        <taxon>Aedes</taxon>
        <taxon>Stegomyia</taxon>
    </lineage>
</organism>
<evidence type="ECO:0000313" key="3">
    <source>
        <dbReference type="Proteomes" id="UP000682892"/>
    </source>
</evidence>
<sequence length="149" mass="16386">MEKGKDQEDKRRKSKRSSVEIGHSALMQNLLPGNKLQTTYMPKNYVVVSGSGPRATVEDRESGKSYDRNVAHLKKLKDPVVPPTSLDSGDSTNEANSELNVASSEDEFYGFEEELPSKTAGQSSYYMMASSTIKTKCVASSTVTVRMPK</sequence>
<feature type="compositionally biased region" description="Polar residues" evidence="1">
    <location>
        <begin position="85"/>
        <end position="103"/>
    </location>
</feature>
<protein>
    <submittedName>
        <fullName evidence="2">AAEL003207-PA</fullName>
    </submittedName>
</protein>
<dbReference type="AlphaFoldDB" id="Q17G57"/>
<name>Q17G57_AEDAE</name>